<evidence type="ECO:0000256" key="2">
    <source>
        <dbReference type="ARBA" id="ARBA00007637"/>
    </source>
</evidence>
<dbReference type="RefSeq" id="WP_091468437.1">
    <property type="nucleotide sequence ID" value="NZ_FNFX01000001.1"/>
</dbReference>
<dbReference type="Proteomes" id="UP000198629">
    <property type="component" value="Unassembled WGS sequence"/>
</dbReference>
<evidence type="ECO:0000259" key="3">
    <source>
        <dbReference type="Pfam" id="PF01370"/>
    </source>
</evidence>
<comment type="similarity">
    <text evidence="2">Belongs to the NAD(P)-dependent epimerase/dehydratase family.</text>
</comment>
<keyword evidence="5" id="KW-1185">Reference proteome</keyword>
<dbReference type="Pfam" id="PF01370">
    <property type="entry name" value="Epimerase"/>
    <property type="match status" value="1"/>
</dbReference>
<protein>
    <submittedName>
        <fullName evidence="4">UDP-glucose 4-epimerase</fullName>
    </submittedName>
</protein>
<dbReference type="EMBL" id="FNFX01000001">
    <property type="protein sequence ID" value="SDK12182.1"/>
    <property type="molecule type" value="Genomic_DNA"/>
</dbReference>
<dbReference type="PANTHER" id="PTHR43000">
    <property type="entry name" value="DTDP-D-GLUCOSE 4,6-DEHYDRATASE-RELATED"/>
    <property type="match status" value="1"/>
</dbReference>
<dbReference type="InterPro" id="IPR036291">
    <property type="entry name" value="NAD(P)-bd_dom_sf"/>
</dbReference>
<proteinExistence type="inferred from homology"/>
<feature type="domain" description="NAD-dependent epimerase/dehydratase" evidence="3">
    <location>
        <begin position="3"/>
        <end position="209"/>
    </location>
</feature>
<comment type="pathway">
    <text evidence="1">Bacterial outer membrane biogenesis; LPS O-antigen biosynthesis.</text>
</comment>
<organism evidence="4 5">
    <name type="scientific">Methylophilus rhizosphaerae</name>
    <dbReference type="NCBI Taxonomy" id="492660"/>
    <lineage>
        <taxon>Bacteria</taxon>
        <taxon>Pseudomonadati</taxon>
        <taxon>Pseudomonadota</taxon>
        <taxon>Betaproteobacteria</taxon>
        <taxon>Nitrosomonadales</taxon>
        <taxon>Methylophilaceae</taxon>
        <taxon>Methylophilus</taxon>
    </lineage>
</organism>
<dbReference type="OrthoDB" id="9801056at2"/>
<dbReference type="STRING" id="492660.SAMN05192566_0190"/>
<dbReference type="SUPFAM" id="SSF51735">
    <property type="entry name" value="NAD(P)-binding Rossmann-fold domains"/>
    <property type="match status" value="1"/>
</dbReference>
<sequence>MHVLVTGASGFVGQALRKQLSAHGCAYTAIQREALDPERYSAAYDCIIHLAGRAHVMHDAAQDIYQAYAAVNIDFTLKVAELARQLKIRRFVFLSSIKVNGESSAQPFTETDTPVPLDAYGQTKLEAELALKKFCHEHGIELVIIRPPLIYGPGVKANFRQLIKLCLLPFPLPFASVKNKRSFVSLENLTDFITLCCTHPQAANQTFLIADDEDVSLTDLIRTIRSVKQQSLLLFSLPLWLLKILFTLLGKSGMAARLFGTLQADISKAKSLLGWQPKFSFREGIQQTLKEL</sequence>
<dbReference type="InterPro" id="IPR001509">
    <property type="entry name" value="Epimerase_deHydtase"/>
</dbReference>
<gene>
    <name evidence="4" type="ORF">SAMN05192566_0190</name>
</gene>
<evidence type="ECO:0000313" key="5">
    <source>
        <dbReference type="Proteomes" id="UP000198629"/>
    </source>
</evidence>
<accession>A0A1G8ZAS9</accession>
<evidence type="ECO:0000256" key="1">
    <source>
        <dbReference type="ARBA" id="ARBA00005125"/>
    </source>
</evidence>
<dbReference type="Gene3D" id="3.40.50.720">
    <property type="entry name" value="NAD(P)-binding Rossmann-like Domain"/>
    <property type="match status" value="1"/>
</dbReference>
<dbReference type="AlphaFoldDB" id="A0A1G8ZAS9"/>
<reference evidence="5" key="1">
    <citation type="submission" date="2016-10" db="EMBL/GenBank/DDBJ databases">
        <authorList>
            <person name="Varghese N."/>
            <person name="Submissions S."/>
        </authorList>
    </citation>
    <scope>NUCLEOTIDE SEQUENCE [LARGE SCALE GENOMIC DNA]</scope>
    <source>
        <strain evidence="5">CBMB127</strain>
    </source>
</reference>
<evidence type="ECO:0000313" key="4">
    <source>
        <dbReference type="EMBL" id="SDK12182.1"/>
    </source>
</evidence>
<name>A0A1G8ZAS9_9PROT</name>